<dbReference type="InParanoid" id="A0A6P8IAE4"/>
<dbReference type="InterPro" id="IPR032727">
    <property type="entry name" value="CLAMP"/>
</dbReference>
<organism evidence="2 3">
    <name type="scientific">Actinia tenebrosa</name>
    <name type="common">Australian red waratah sea anemone</name>
    <dbReference type="NCBI Taxonomy" id="6105"/>
    <lineage>
        <taxon>Eukaryota</taxon>
        <taxon>Metazoa</taxon>
        <taxon>Cnidaria</taxon>
        <taxon>Anthozoa</taxon>
        <taxon>Hexacorallia</taxon>
        <taxon>Actiniaria</taxon>
        <taxon>Actiniidae</taxon>
        <taxon>Actinia</taxon>
    </lineage>
</organism>
<name>A0A6P8IAE4_ACTTE</name>
<dbReference type="Proteomes" id="UP000515163">
    <property type="component" value="Unplaced"/>
</dbReference>
<evidence type="ECO:0000313" key="2">
    <source>
        <dbReference type="Proteomes" id="UP000515163"/>
    </source>
</evidence>
<dbReference type="KEGG" id="aten:116299616"/>
<gene>
    <name evidence="3" type="primary">LOC116299616</name>
</gene>
<dbReference type="Pfam" id="PF14769">
    <property type="entry name" value="CLAMP"/>
    <property type="match status" value="1"/>
</dbReference>
<evidence type="ECO:0000313" key="3">
    <source>
        <dbReference type="RefSeq" id="XP_031564151.1"/>
    </source>
</evidence>
<protein>
    <submittedName>
        <fullName evidence="3">Ciliary-associated calcium-binding coiled-coil protein 1-like isoform X1</fullName>
    </submittedName>
</protein>
<feature type="region of interest" description="Disordered" evidence="1">
    <location>
        <begin position="231"/>
        <end position="255"/>
    </location>
</feature>
<proteinExistence type="predicted"/>
<dbReference type="OrthoDB" id="2126027at2759"/>
<sequence length="310" mass="35873">MRKSEFPRVVKTKVMVRKKLTKKIEKDDVEKQMEDDVLQKEEVKESLAYKVISEDQTNALKELTPRELEAKLAEILNLTNYHISLPEACVLDYYVAGFWFTKEENFNNQQTSAFFTLLKILVENIKDKHMSLAESLVEFKRLLVGIGMENCPKSGGLECFDISQAKVITNYFTDSLFQHFKLYEFLFTQEPSEEVITTEVKVEVPPMADIPFPPPLDEGMTEDLWREYIMTPPTTPEPETNDEAGENEEVSKEKGKTDEIAKDILTTIKPEHIKTIIRKTADGIFENFKIEVETKLKERENNYAAKITKR</sequence>
<evidence type="ECO:0000256" key="1">
    <source>
        <dbReference type="SAM" id="MobiDB-lite"/>
    </source>
</evidence>
<dbReference type="GeneID" id="116299616"/>
<feature type="compositionally biased region" description="Acidic residues" evidence="1">
    <location>
        <begin position="239"/>
        <end position="248"/>
    </location>
</feature>
<dbReference type="RefSeq" id="XP_031564151.1">
    <property type="nucleotide sequence ID" value="XM_031708291.1"/>
</dbReference>
<dbReference type="AlphaFoldDB" id="A0A6P8IAE4"/>
<dbReference type="FunCoup" id="A0A6P8IAE4">
    <property type="interactions" value="52"/>
</dbReference>
<reference evidence="3" key="1">
    <citation type="submission" date="2025-08" db="UniProtKB">
        <authorList>
            <consortium name="RefSeq"/>
        </authorList>
    </citation>
    <scope>IDENTIFICATION</scope>
    <source>
        <tissue evidence="3">Tentacle</tissue>
    </source>
</reference>
<dbReference type="PANTHER" id="PTHR28457">
    <property type="entry name" value="COILED-COIL DOMAIN-CONTAINING PROTEIN 189"/>
    <property type="match status" value="1"/>
</dbReference>
<keyword evidence="2" id="KW-1185">Reference proteome</keyword>
<dbReference type="PANTHER" id="PTHR28457:SF3">
    <property type="entry name" value="CILIARY-ASSOCIATED CALCIUM-BINDING COILED-COIL PROTEIN 1"/>
    <property type="match status" value="1"/>
</dbReference>
<accession>A0A6P8IAE4</accession>